<feature type="region of interest" description="Disordered" evidence="1">
    <location>
        <begin position="462"/>
        <end position="521"/>
    </location>
</feature>
<reference evidence="4" key="4">
    <citation type="submission" date="2025-09" db="UniProtKB">
        <authorList>
            <consortium name="Ensembl"/>
        </authorList>
    </citation>
    <scope>IDENTIFICATION</scope>
    <source>
        <strain evidence="4">HSOK</strain>
    </source>
</reference>
<dbReference type="Proteomes" id="UP000265200">
    <property type="component" value="Chromosome 18"/>
</dbReference>
<dbReference type="Pfam" id="PF14661">
    <property type="entry name" value="HAUS6_N"/>
    <property type="match status" value="1"/>
</dbReference>
<dbReference type="PANTHER" id="PTHR16151">
    <property type="entry name" value="HAUS AUGMIN-LIKE COMPLEX SUBUNIT 6"/>
    <property type="match status" value="1"/>
</dbReference>
<name>A0A3P9J8I8_ORYLA</name>
<proteinExistence type="predicted"/>
<feature type="compositionally biased region" description="Polar residues" evidence="1">
    <location>
        <begin position="638"/>
        <end position="650"/>
    </location>
</feature>
<organism evidence="4 5">
    <name type="scientific">Oryzias latipes</name>
    <name type="common">Japanese rice fish</name>
    <name type="synonym">Japanese killifish</name>
    <dbReference type="NCBI Taxonomy" id="8090"/>
    <lineage>
        <taxon>Eukaryota</taxon>
        <taxon>Metazoa</taxon>
        <taxon>Chordata</taxon>
        <taxon>Craniata</taxon>
        <taxon>Vertebrata</taxon>
        <taxon>Euteleostomi</taxon>
        <taxon>Actinopterygii</taxon>
        <taxon>Neopterygii</taxon>
        <taxon>Teleostei</taxon>
        <taxon>Neoteleostei</taxon>
        <taxon>Acanthomorphata</taxon>
        <taxon>Ovalentaria</taxon>
        <taxon>Atherinomorphae</taxon>
        <taxon>Beloniformes</taxon>
        <taxon>Adrianichthyidae</taxon>
        <taxon>Oryziinae</taxon>
        <taxon>Oryzias</taxon>
    </lineage>
</organism>
<sequence>MANAALMQKKNGQLLWFSLLGLGFQPESAASFVAGKANVKHLNMGPNMFKTPNKEAFYIVTHFLLEKLNPTRFHDAYRHCWPVLNQKADAEFRKITCSWLREIWDETANAGSKVVASLFLSPGGPKFTNLMLHLAHHVMLQEMKAFTTDDCWVPEAAAAPATSLDTAVKRFCLIRRHFIKAAVDQDRFLHDYQKQAQVIVKSIKEIKAEGATYHEPHDSTHDEAVLAEKTRKVRSLWSDIEGMLLTIKEEQGAVESVLNGDVDRHVLDGTNQTLRIPRCLLEKVEKLPQQMTSGNVYEGGKLNLLCVVELMNHALRSLREERCQVSAASKPQISAQQLQEKCRHMTHVLQDLCLIRQKISKEEIPQLRFTIKELEADWDRRWMDTLEGNPLMSFLNNDPTLGFLSPMAPLSFEPAAESAYSSSVFSQFPAKLVGEHSRVTFSLFEEHLHDFFFLLDNKPSERESQEPVNPGVHTPISTSNGTAESSESPPPRPPRRKTSLDWLVDTPPSPPQKAASPPFASVKKTALPKAAPVKTQTQILDLECDNLADQLADAVASYGPSEGREKGLDFEALLKALSKDPFATKKQLPRTPESLINDVKSSWRRAVQEDNAKKNCPAAKLNDSPAGGVGPPGDTRSAKSPPQTVTSTAGPSIEVRDAPSVCQQGVSFQSSVSWDTITEALDSPSGTGSSAVQFSLEHETLPEIPSLDSLGLDEDYDGVDLKCEEDEEPLITLPQIESKPFISHPLDQSQRANCEGAKTTECLMGDFSLDRDWLMGADPSEEEPKVFSLDLDSLETPSPAKEYDLPKLISFSPVNDMKF</sequence>
<dbReference type="GO" id="GO:0051225">
    <property type="term" value="P:spindle assembly"/>
    <property type="evidence" value="ECO:0007669"/>
    <property type="project" value="InterPro"/>
</dbReference>
<evidence type="ECO:0000313" key="5">
    <source>
        <dbReference type="Proteomes" id="UP000265200"/>
    </source>
</evidence>
<reference evidence="4" key="3">
    <citation type="submission" date="2025-08" db="UniProtKB">
        <authorList>
            <consortium name="Ensembl"/>
        </authorList>
    </citation>
    <scope>IDENTIFICATION</scope>
    <source>
        <strain evidence="4">HSOK</strain>
    </source>
</reference>
<reference evidence="4 5" key="2">
    <citation type="submission" date="2017-04" db="EMBL/GenBank/DDBJ databases">
        <title>CpG methylation of centromeres and impact of large insertions on vertebrate speciation.</title>
        <authorList>
            <person name="Ichikawa K."/>
            <person name="Yoshimura J."/>
            <person name="Morishita S."/>
        </authorList>
    </citation>
    <scope>NUCLEOTIDE SEQUENCE</scope>
    <source>
        <strain evidence="4 5">HSOK</strain>
    </source>
</reference>
<dbReference type="PANTHER" id="PTHR16151:SF2">
    <property type="entry name" value="HAUS AUGMIN-LIKE COMPLEX SUBUNIT 6"/>
    <property type="match status" value="1"/>
</dbReference>
<feature type="region of interest" description="Disordered" evidence="1">
    <location>
        <begin position="608"/>
        <end position="660"/>
    </location>
</feature>
<dbReference type="InterPro" id="IPR028163">
    <property type="entry name" value="HAUS_6_N"/>
</dbReference>
<protein>
    <recommendedName>
        <fullName evidence="3">HAUS augmin-like complex subunit 6 N-terminal domain-containing protein</fullName>
    </recommendedName>
</protein>
<evidence type="ECO:0000259" key="3">
    <source>
        <dbReference type="Pfam" id="PF14661"/>
    </source>
</evidence>
<accession>A0A3P9J8I8</accession>
<feature type="chain" id="PRO_5018079043" description="HAUS augmin-like complex subunit 6 N-terminal domain-containing protein" evidence="2">
    <location>
        <begin position="30"/>
        <end position="819"/>
    </location>
</feature>
<reference key="1">
    <citation type="journal article" date="2007" name="Nature">
        <title>The medaka draft genome and insights into vertebrate genome evolution.</title>
        <authorList>
            <person name="Kasahara M."/>
            <person name="Naruse K."/>
            <person name="Sasaki S."/>
            <person name="Nakatani Y."/>
            <person name="Qu W."/>
            <person name="Ahsan B."/>
            <person name="Yamada T."/>
            <person name="Nagayasu Y."/>
            <person name="Doi K."/>
            <person name="Kasai Y."/>
            <person name="Jindo T."/>
            <person name="Kobayashi D."/>
            <person name="Shimada A."/>
            <person name="Toyoda A."/>
            <person name="Kuroki Y."/>
            <person name="Fujiyama A."/>
            <person name="Sasaki T."/>
            <person name="Shimizu A."/>
            <person name="Asakawa S."/>
            <person name="Shimizu N."/>
            <person name="Hashimoto S."/>
            <person name="Yang J."/>
            <person name="Lee Y."/>
            <person name="Matsushima K."/>
            <person name="Sugano S."/>
            <person name="Sakaizumi M."/>
            <person name="Narita T."/>
            <person name="Ohishi K."/>
            <person name="Haga S."/>
            <person name="Ohta F."/>
            <person name="Nomoto H."/>
            <person name="Nogata K."/>
            <person name="Morishita T."/>
            <person name="Endo T."/>
            <person name="Shin-I T."/>
            <person name="Takeda H."/>
            <person name="Morishita S."/>
            <person name="Kohara Y."/>
        </authorList>
    </citation>
    <scope>NUCLEOTIDE SEQUENCE [LARGE SCALE GENOMIC DNA]</scope>
    <source>
        <strain>Hd-rR</strain>
    </source>
</reference>
<evidence type="ECO:0000256" key="1">
    <source>
        <dbReference type="SAM" id="MobiDB-lite"/>
    </source>
</evidence>
<evidence type="ECO:0000256" key="2">
    <source>
        <dbReference type="SAM" id="SignalP"/>
    </source>
</evidence>
<evidence type="ECO:0000313" key="4">
    <source>
        <dbReference type="Ensembl" id="ENSORLP00015028585.1"/>
    </source>
</evidence>
<feature type="signal peptide" evidence="2">
    <location>
        <begin position="1"/>
        <end position="29"/>
    </location>
</feature>
<dbReference type="InterPro" id="IPR026797">
    <property type="entry name" value="HAUS_6"/>
</dbReference>
<keyword evidence="2" id="KW-0732">Signal</keyword>
<dbReference type="GO" id="GO:0070652">
    <property type="term" value="C:HAUS complex"/>
    <property type="evidence" value="ECO:0007669"/>
    <property type="project" value="InterPro"/>
</dbReference>
<feature type="domain" description="HAUS augmin-like complex subunit 6 N-terminal" evidence="3">
    <location>
        <begin position="15"/>
        <end position="238"/>
    </location>
</feature>
<feature type="compositionally biased region" description="Low complexity" evidence="1">
    <location>
        <begin position="512"/>
        <end position="521"/>
    </location>
</feature>
<dbReference type="Ensembl" id="ENSORLT00015031788.1">
    <property type="protein sequence ID" value="ENSORLP00015028585.1"/>
    <property type="gene ID" value="ENSORLG00015011278.1"/>
</dbReference>
<dbReference type="AlphaFoldDB" id="A0A3P9J8I8"/>